<evidence type="ECO:0000256" key="1">
    <source>
        <dbReference type="SAM" id="Phobius"/>
    </source>
</evidence>
<sequence>MPSGGHAVRAGEEVLTGGGVNHVVRAGDTVRRPAGPWTPAVHALLRHLRERGFTGAPRCHGLDAQGREVLDFVPGEAADYPLPGWAKTDGVLTAVARLLRDYHEATAGFAAPPDAVWYFPPVEPAEVICHGDVATYNCVFRAGRPVAFIDFDTAHPGPRVWDVAYAAYRFVPLGDPDHADARPAAEQARRLRLFADAYGLGDDERRALVPTARARLDHLVRHMHERAAAGDRAFAAHIARGDDRHYRADIEHLARHEPELTVALTGALTVALTVALTGAVTCRSPRSDR</sequence>
<dbReference type="InterPro" id="IPR011009">
    <property type="entry name" value="Kinase-like_dom_sf"/>
</dbReference>
<feature type="domain" description="Aminoglycoside phosphotransferase" evidence="2">
    <location>
        <begin position="121"/>
        <end position="186"/>
    </location>
</feature>
<reference evidence="3 4" key="1">
    <citation type="submission" date="2019-03" db="EMBL/GenBank/DDBJ databases">
        <title>Draft genome sequences of novel Actinobacteria.</title>
        <authorList>
            <person name="Sahin N."/>
            <person name="Ay H."/>
            <person name="Saygin H."/>
        </authorList>
    </citation>
    <scope>NUCLEOTIDE SEQUENCE [LARGE SCALE GENOMIC DNA]</scope>
    <source>
        <strain evidence="3 4">CH32</strain>
    </source>
</reference>
<dbReference type="GO" id="GO:0016740">
    <property type="term" value="F:transferase activity"/>
    <property type="evidence" value="ECO:0007669"/>
    <property type="project" value="UniProtKB-KW"/>
</dbReference>
<comment type="caution">
    <text evidence="3">The sequence shown here is derived from an EMBL/GenBank/DDBJ whole genome shotgun (WGS) entry which is preliminary data.</text>
</comment>
<keyword evidence="3" id="KW-0808">Transferase</keyword>
<evidence type="ECO:0000313" key="3">
    <source>
        <dbReference type="EMBL" id="TDD34528.1"/>
    </source>
</evidence>
<name>A0A4R4XSP4_9ACTN</name>
<protein>
    <submittedName>
        <fullName evidence="3">Aminoglycoside phosphotransferase family protein</fullName>
    </submittedName>
</protein>
<gene>
    <name evidence="3" type="ORF">E1286_40800</name>
</gene>
<keyword evidence="1" id="KW-0472">Membrane</keyword>
<organism evidence="3 4">
    <name type="scientific">Nonomuraea terrae</name>
    <dbReference type="NCBI Taxonomy" id="2530383"/>
    <lineage>
        <taxon>Bacteria</taxon>
        <taxon>Bacillati</taxon>
        <taxon>Actinomycetota</taxon>
        <taxon>Actinomycetes</taxon>
        <taxon>Streptosporangiales</taxon>
        <taxon>Streptosporangiaceae</taxon>
        <taxon>Nonomuraea</taxon>
    </lineage>
</organism>
<keyword evidence="1" id="KW-1133">Transmembrane helix</keyword>
<dbReference type="InterPro" id="IPR002575">
    <property type="entry name" value="Aminoglycoside_PTrfase"/>
</dbReference>
<dbReference type="SUPFAM" id="SSF56112">
    <property type="entry name" value="Protein kinase-like (PK-like)"/>
    <property type="match status" value="1"/>
</dbReference>
<evidence type="ECO:0000313" key="4">
    <source>
        <dbReference type="Proteomes" id="UP000295302"/>
    </source>
</evidence>
<dbReference type="EMBL" id="SMKQ01000235">
    <property type="protein sequence ID" value="TDD34528.1"/>
    <property type="molecule type" value="Genomic_DNA"/>
</dbReference>
<keyword evidence="4" id="KW-1185">Reference proteome</keyword>
<accession>A0A4R4XSP4</accession>
<dbReference type="AlphaFoldDB" id="A0A4R4XSP4"/>
<dbReference type="OrthoDB" id="236897at2"/>
<dbReference type="Proteomes" id="UP000295302">
    <property type="component" value="Unassembled WGS sequence"/>
</dbReference>
<dbReference type="Gene3D" id="3.90.1200.10">
    <property type="match status" value="1"/>
</dbReference>
<proteinExistence type="predicted"/>
<keyword evidence="1" id="KW-0812">Transmembrane</keyword>
<evidence type="ECO:0000259" key="2">
    <source>
        <dbReference type="Pfam" id="PF01636"/>
    </source>
</evidence>
<feature type="transmembrane region" description="Helical" evidence="1">
    <location>
        <begin position="260"/>
        <end position="282"/>
    </location>
</feature>
<dbReference type="Pfam" id="PF01636">
    <property type="entry name" value="APH"/>
    <property type="match status" value="1"/>
</dbReference>